<keyword evidence="3 6" id="KW-0812">Transmembrane</keyword>
<dbReference type="SUPFAM" id="SSF103473">
    <property type="entry name" value="MFS general substrate transporter"/>
    <property type="match status" value="1"/>
</dbReference>
<evidence type="ECO:0000256" key="2">
    <source>
        <dbReference type="ARBA" id="ARBA00022448"/>
    </source>
</evidence>
<dbReference type="EMBL" id="AZDG01000030">
    <property type="protein sequence ID" value="KRK63557.1"/>
    <property type="molecule type" value="Genomic_DNA"/>
</dbReference>
<feature type="transmembrane region" description="Helical" evidence="6">
    <location>
        <begin position="80"/>
        <end position="104"/>
    </location>
</feature>
<keyword evidence="2" id="KW-0813">Transport</keyword>
<evidence type="ECO:0000256" key="1">
    <source>
        <dbReference type="ARBA" id="ARBA00004651"/>
    </source>
</evidence>
<dbReference type="Proteomes" id="UP000050929">
    <property type="component" value="Unassembled WGS sequence"/>
</dbReference>
<feature type="transmembrane region" description="Helical" evidence="6">
    <location>
        <begin position="165"/>
        <end position="185"/>
    </location>
</feature>
<comment type="subcellular location">
    <subcellularLocation>
        <location evidence="1">Cell membrane</location>
        <topology evidence="1">Multi-pass membrane protein</topology>
    </subcellularLocation>
</comment>
<evidence type="ECO:0000256" key="3">
    <source>
        <dbReference type="ARBA" id="ARBA00022692"/>
    </source>
</evidence>
<protein>
    <submittedName>
        <fullName evidence="8">Major facilitator superfamily transporter permease</fullName>
    </submittedName>
</protein>
<evidence type="ECO:0000256" key="4">
    <source>
        <dbReference type="ARBA" id="ARBA00022989"/>
    </source>
</evidence>
<name>A0A0R1IWA7_9LACO</name>
<sequence>MRDDRTKSTWILILTSLGFFMSMMDSMIVTTASTAIRLDYNISVNALQWALNAYNITIASVLLIGVSLGEKFGRRKIYNWGIFIFTVGSILCAISTNITFLIFARIVEGIGASVMTPMSMAILSNSLPIKERGKALGVWSGIGGLALIVGPSLGGLIVAKLTWQWIFWINVPIGIIAIILSNRLLPESIGSSDRIHLLDSILIIISSAGIIIALSEITSIRLRYMAVFIGIISLLIGLWFIYLQKS</sequence>
<keyword evidence="4 6" id="KW-1133">Transmembrane helix</keyword>
<keyword evidence="9" id="KW-1185">Reference proteome</keyword>
<evidence type="ECO:0000313" key="9">
    <source>
        <dbReference type="Proteomes" id="UP000050929"/>
    </source>
</evidence>
<evidence type="ECO:0000313" key="8">
    <source>
        <dbReference type="EMBL" id="KRK63557.1"/>
    </source>
</evidence>
<dbReference type="PANTHER" id="PTHR42718">
    <property type="entry name" value="MAJOR FACILITATOR SUPERFAMILY MULTIDRUG TRANSPORTER MFSC"/>
    <property type="match status" value="1"/>
</dbReference>
<dbReference type="PANTHER" id="PTHR42718:SF9">
    <property type="entry name" value="MAJOR FACILITATOR SUPERFAMILY MULTIDRUG TRANSPORTER MFSC"/>
    <property type="match status" value="1"/>
</dbReference>
<feature type="transmembrane region" description="Helical" evidence="6">
    <location>
        <begin position="47"/>
        <end position="68"/>
    </location>
</feature>
<dbReference type="STRING" id="1423811.FC72_GL001464"/>
<dbReference type="Pfam" id="PF07690">
    <property type="entry name" value="MFS_1"/>
    <property type="match status" value="1"/>
</dbReference>
<keyword evidence="5 6" id="KW-0472">Membrane</keyword>
<evidence type="ECO:0000256" key="6">
    <source>
        <dbReference type="SAM" id="Phobius"/>
    </source>
</evidence>
<dbReference type="InterPro" id="IPR036259">
    <property type="entry name" value="MFS_trans_sf"/>
</dbReference>
<dbReference type="GO" id="GO:0005886">
    <property type="term" value="C:plasma membrane"/>
    <property type="evidence" value="ECO:0007669"/>
    <property type="project" value="UniProtKB-SubCell"/>
</dbReference>
<organism evidence="8 9">
    <name type="scientific">Companilactobacillus tucceti DSM 20183</name>
    <dbReference type="NCBI Taxonomy" id="1423811"/>
    <lineage>
        <taxon>Bacteria</taxon>
        <taxon>Bacillati</taxon>
        <taxon>Bacillota</taxon>
        <taxon>Bacilli</taxon>
        <taxon>Lactobacillales</taxon>
        <taxon>Lactobacillaceae</taxon>
        <taxon>Companilactobacillus</taxon>
    </lineage>
</organism>
<feature type="transmembrane region" description="Helical" evidence="6">
    <location>
        <begin position="110"/>
        <end position="129"/>
    </location>
</feature>
<feature type="domain" description="Major facilitator superfamily (MFS) profile" evidence="7">
    <location>
        <begin position="11"/>
        <end position="246"/>
    </location>
</feature>
<reference evidence="8 9" key="1">
    <citation type="journal article" date="2015" name="Genome Announc.">
        <title>Expanding the biotechnology potential of lactobacilli through comparative genomics of 213 strains and associated genera.</title>
        <authorList>
            <person name="Sun Z."/>
            <person name="Harris H.M."/>
            <person name="McCann A."/>
            <person name="Guo C."/>
            <person name="Argimon S."/>
            <person name="Zhang W."/>
            <person name="Yang X."/>
            <person name="Jeffery I.B."/>
            <person name="Cooney J.C."/>
            <person name="Kagawa T.F."/>
            <person name="Liu W."/>
            <person name="Song Y."/>
            <person name="Salvetti E."/>
            <person name="Wrobel A."/>
            <person name="Rasinkangas P."/>
            <person name="Parkhill J."/>
            <person name="Rea M.C."/>
            <person name="O'Sullivan O."/>
            <person name="Ritari J."/>
            <person name="Douillard F.P."/>
            <person name="Paul Ross R."/>
            <person name="Yang R."/>
            <person name="Briner A.E."/>
            <person name="Felis G.E."/>
            <person name="de Vos W.M."/>
            <person name="Barrangou R."/>
            <person name="Klaenhammer T.R."/>
            <person name="Caufield P.W."/>
            <person name="Cui Y."/>
            <person name="Zhang H."/>
            <person name="O'Toole P.W."/>
        </authorList>
    </citation>
    <scope>NUCLEOTIDE SEQUENCE [LARGE SCALE GENOMIC DNA]</scope>
    <source>
        <strain evidence="8 9">DSM 20183</strain>
    </source>
</reference>
<dbReference type="InterPro" id="IPR011701">
    <property type="entry name" value="MFS"/>
</dbReference>
<proteinExistence type="predicted"/>
<comment type="caution">
    <text evidence="8">The sequence shown here is derived from an EMBL/GenBank/DDBJ whole genome shotgun (WGS) entry which is preliminary data.</text>
</comment>
<dbReference type="CDD" id="cd17321">
    <property type="entry name" value="MFS_MMR_MDR_like"/>
    <property type="match status" value="1"/>
</dbReference>
<dbReference type="PATRIC" id="fig|1423811.3.peg.1488"/>
<evidence type="ECO:0000259" key="7">
    <source>
        <dbReference type="PROSITE" id="PS50850"/>
    </source>
</evidence>
<evidence type="ECO:0000256" key="5">
    <source>
        <dbReference type="ARBA" id="ARBA00023136"/>
    </source>
</evidence>
<accession>A0A0R1IWA7</accession>
<feature type="transmembrane region" description="Helical" evidence="6">
    <location>
        <begin position="224"/>
        <end position="243"/>
    </location>
</feature>
<gene>
    <name evidence="8" type="ORF">FC72_GL001464</name>
</gene>
<feature type="transmembrane region" description="Helical" evidence="6">
    <location>
        <begin position="136"/>
        <end position="159"/>
    </location>
</feature>
<dbReference type="GO" id="GO:0022857">
    <property type="term" value="F:transmembrane transporter activity"/>
    <property type="evidence" value="ECO:0007669"/>
    <property type="project" value="InterPro"/>
</dbReference>
<dbReference type="PROSITE" id="PS50850">
    <property type="entry name" value="MFS"/>
    <property type="match status" value="1"/>
</dbReference>
<dbReference type="Gene3D" id="1.20.1720.10">
    <property type="entry name" value="Multidrug resistance protein D"/>
    <property type="match status" value="1"/>
</dbReference>
<feature type="transmembrane region" description="Helical" evidence="6">
    <location>
        <begin position="197"/>
        <end position="218"/>
    </location>
</feature>
<dbReference type="InterPro" id="IPR020846">
    <property type="entry name" value="MFS_dom"/>
</dbReference>
<dbReference type="AlphaFoldDB" id="A0A0R1IWA7"/>